<reference evidence="8 9" key="1">
    <citation type="journal article" date="2018" name="Microbiome">
        <title>Fine metagenomic profile of the Mediterranean stratified and mixed water columns revealed by assembly and recruitment.</title>
        <authorList>
            <person name="Haro-Moreno J.M."/>
            <person name="Lopez-Perez M."/>
            <person name="De La Torre J.R."/>
            <person name="Picazo A."/>
            <person name="Camacho A."/>
            <person name="Rodriguez-Valera F."/>
        </authorList>
    </citation>
    <scope>NUCLEOTIDE SEQUENCE [LARGE SCALE GENOMIC DNA]</scope>
    <source>
        <strain evidence="8">MED-G50</strain>
    </source>
</reference>
<feature type="transmembrane region" description="Helical" evidence="6">
    <location>
        <begin position="106"/>
        <end position="124"/>
    </location>
</feature>
<evidence type="ECO:0000256" key="5">
    <source>
        <dbReference type="ARBA" id="ARBA00023136"/>
    </source>
</evidence>
<evidence type="ECO:0000256" key="4">
    <source>
        <dbReference type="ARBA" id="ARBA00022989"/>
    </source>
</evidence>
<feature type="transmembrane region" description="Helical" evidence="6">
    <location>
        <begin position="130"/>
        <end position="149"/>
    </location>
</feature>
<dbReference type="InterPro" id="IPR044770">
    <property type="entry name" value="MFS_spinster-like"/>
</dbReference>
<organism evidence="8 9">
    <name type="scientific">PS1 clade bacterium</name>
    <dbReference type="NCBI Taxonomy" id="2175152"/>
    <lineage>
        <taxon>Bacteria</taxon>
        <taxon>Pseudomonadati</taxon>
        <taxon>Pseudomonadota</taxon>
        <taxon>Alphaproteobacteria</taxon>
        <taxon>PS1 clade</taxon>
    </lineage>
</organism>
<dbReference type="InterPro" id="IPR036259">
    <property type="entry name" value="MFS_trans_sf"/>
</dbReference>
<dbReference type="Pfam" id="PF07690">
    <property type="entry name" value="MFS_1"/>
    <property type="match status" value="1"/>
</dbReference>
<feature type="domain" description="Major facilitator superfamily (MFS) profile" evidence="7">
    <location>
        <begin position="39"/>
        <end position="443"/>
    </location>
</feature>
<dbReference type="InterPro" id="IPR011701">
    <property type="entry name" value="MFS"/>
</dbReference>
<dbReference type="GO" id="GO:0016020">
    <property type="term" value="C:membrane"/>
    <property type="evidence" value="ECO:0007669"/>
    <property type="project" value="UniProtKB-SubCell"/>
</dbReference>
<feature type="transmembrane region" description="Helical" evidence="6">
    <location>
        <begin position="322"/>
        <end position="340"/>
    </location>
</feature>
<feature type="transmembrane region" description="Helical" evidence="6">
    <location>
        <begin position="34"/>
        <end position="52"/>
    </location>
</feature>
<keyword evidence="3 6" id="KW-0812">Transmembrane</keyword>
<keyword evidence="4 6" id="KW-1133">Transmembrane helix</keyword>
<feature type="transmembrane region" description="Helical" evidence="6">
    <location>
        <begin position="190"/>
        <end position="213"/>
    </location>
</feature>
<evidence type="ECO:0000313" key="9">
    <source>
        <dbReference type="Proteomes" id="UP000252289"/>
    </source>
</evidence>
<feature type="transmembrane region" description="Helical" evidence="6">
    <location>
        <begin position="250"/>
        <end position="269"/>
    </location>
</feature>
<dbReference type="SUPFAM" id="SSF103473">
    <property type="entry name" value="MFS general substrate transporter"/>
    <property type="match status" value="1"/>
</dbReference>
<feature type="transmembrane region" description="Helical" evidence="6">
    <location>
        <begin position="417"/>
        <end position="437"/>
    </location>
</feature>
<protein>
    <submittedName>
        <fullName evidence="8">MFS transporter</fullName>
    </submittedName>
</protein>
<evidence type="ECO:0000256" key="6">
    <source>
        <dbReference type="SAM" id="Phobius"/>
    </source>
</evidence>
<feature type="transmembrane region" description="Helical" evidence="6">
    <location>
        <begin position="381"/>
        <end position="405"/>
    </location>
</feature>
<dbReference type="Proteomes" id="UP000252289">
    <property type="component" value="Unassembled WGS sequence"/>
</dbReference>
<dbReference type="EMBL" id="QOQK01000018">
    <property type="protein sequence ID" value="RCL84237.1"/>
    <property type="molecule type" value="Genomic_DNA"/>
</dbReference>
<keyword evidence="5 6" id="KW-0472">Membrane</keyword>
<dbReference type="Gene3D" id="1.20.1250.20">
    <property type="entry name" value="MFS general substrate transporter like domains"/>
    <property type="match status" value="1"/>
</dbReference>
<feature type="transmembrane region" description="Helical" evidence="6">
    <location>
        <begin position="289"/>
        <end position="310"/>
    </location>
</feature>
<gene>
    <name evidence="8" type="ORF">DBW64_04135</name>
</gene>
<dbReference type="PANTHER" id="PTHR23505">
    <property type="entry name" value="SPINSTER"/>
    <property type="match status" value="1"/>
</dbReference>
<dbReference type="CDD" id="cd17328">
    <property type="entry name" value="MFS_spinster_like"/>
    <property type="match status" value="1"/>
</dbReference>
<accession>A0A368EIP7</accession>
<dbReference type="InterPro" id="IPR020846">
    <property type="entry name" value="MFS_dom"/>
</dbReference>
<proteinExistence type="predicted"/>
<comment type="caution">
    <text evidence="8">The sequence shown here is derived from an EMBL/GenBank/DDBJ whole genome shotgun (WGS) entry which is preliminary data.</text>
</comment>
<dbReference type="AlphaFoldDB" id="A0A368EIP7"/>
<evidence type="ECO:0000313" key="8">
    <source>
        <dbReference type="EMBL" id="RCL84237.1"/>
    </source>
</evidence>
<dbReference type="GO" id="GO:0022857">
    <property type="term" value="F:transmembrane transporter activity"/>
    <property type="evidence" value="ECO:0007669"/>
    <property type="project" value="InterPro"/>
</dbReference>
<evidence type="ECO:0000259" key="7">
    <source>
        <dbReference type="PROSITE" id="PS50850"/>
    </source>
</evidence>
<evidence type="ECO:0000256" key="3">
    <source>
        <dbReference type="ARBA" id="ARBA00022692"/>
    </source>
</evidence>
<feature type="transmembrane region" description="Helical" evidence="6">
    <location>
        <begin position="161"/>
        <end position="184"/>
    </location>
</feature>
<feature type="transmembrane region" description="Helical" evidence="6">
    <location>
        <begin position="346"/>
        <end position="369"/>
    </location>
</feature>
<name>A0A368EIP7_9PROT</name>
<feature type="transmembrane region" description="Helical" evidence="6">
    <location>
        <begin position="72"/>
        <end position="94"/>
    </location>
</feature>
<comment type="subcellular location">
    <subcellularLocation>
        <location evidence="1">Membrane</location>
        <topology evidence="1">Multi-pass membrane protein</topology>
    </subcellularLocation>
</comment>
<keyword evidence="2" id="KW-0813">Transport</keyword>
<dbReference type="PANTHER" id="PTHR23505:SF79">
    <property type="entry name" value="PROTEIN SPINSTER"/>
    <property type="match status" value="1"/>
</dbReference>
<evidence type="ECO:0000256" key="2">
    <source>
        <dbReference type="ARBA" id="ARBA00022448"/>
    </source>
</evidence>
<evidence type="ECO:0000256" key="1">
    <source>
        <dbReference type="ARBA" id="ARBA00004141"/>
    </source>
</evidence>
<sequence length="455" mass="50359">MKYINNLICLWRNNFSHINNNSSQISQTDTESRMSSHLLLALLTFINILNFVDRQLIASFANDIKPDLDLNNFQYSLLTGFSFILFYSIMGLFVGTLADRLHRPRLLAFGLGLWSLLTAFSGMARSFTAMLIPRMLIGVGESVATPTSLSILSDRYNKAELGLVSAIYYLGVPLGIAASLLIAGYIGPLIGWRTCFLLIGGVGVVIALFLLFLPETPRMGLSSSSQNIEKMPFKEIISNILKLIRQYSSLRYVIIAGVMFHVLLGAAAFEQLWLVQERGFEKSDILVKSGWIAVFAGILGNLSGGILGDIWQKKTNSGRPMFLFWAFLILLPIGLMYRLADPNTPIFWVGMFFAYFQLGLVYGPSFSTVQELSPPRYKATLIAFYILTMNLIGLGVGGTLAGIMADVLVNNNVAEPYTVTLIVFSVVASSSIPLLYLSGKRFFVDRVNLLNSLNK</sequence>
<dbReference type="PROSITE" id="PS50850">
    <property type="entry name" value="MFS"/>
    <property type="match status" value="1"/>
</dbReference>